<keyword evidence="1" id="KW-0812">Transmembrane</keyword>
<feature type="non-terminal residue" evidence="2">
    <location>
        <position position="86"/>
    </location>
</feature>
<protein>
    <submittedName>
        <fullName evidence="2">Uncharacterized protein</fullName>
    </submittedName>
</protein>
<keyword evidence="1" id="KW-1133">Transmembrane helix</keyword>
<keyword evidence="1" id="KW-0472">Membrane</keyword>
<sequence>MPVVRSLLGMPRQLVLLATAVAVLVGFLYTLSPVGVWCGVGVVGLFTWAGRGLPGRERRWLLSLLAVALGLRLLVVIGLFLLTDPD</sequence>
<reference evidence="2" key="1">
    <citation type="submission" date="2018-05" db="EMBL/GenBank/DDBJ databases">
        <authorList>
            <person name="Lanie J.A."/>
            <person name="Ng W.-L."/>
            <person name="Kazmierczak K.M."/>
            <person name="Andrzejewski T.M."/>
            <person name="Davidsen T.M."/>
            <person name="Wayne K.J."/>
            <person name="Tettelin H."/>
            <person name="Glass J.I."/>
            <person name="Rusch D."/>
            <person name="Podicherti R."/>
            <person name="Tsui H.-C.T."/>
            <person name="Winkler M.E."/>
        </authorList>
    </citation>
    <scope>NUCLEOTIDE SEQUENCE</scope>
</reference>
<dbReference type="AlphaFoldDB" id="A0A382ER37"/>
<dbReference type="EMBL" id="UINC01045727">
    <property type="protein sequence ID" value="SVB52839.1"/>
    <property type="molecule type" value="Genomic_DNA"/>
</dbReference>
<name>A0A382ER37_9ZZZZ</name>
<evidence type="ECO:0000256" key="1">
    <source>
        <dbReference type="SAM" id="Phobius"/>
    </source>
</evidence>
<evidence type="ECO:0000313" key="2">
    <source>
        <dbReference type="EMBL" id="SVB52839.1"/>
    </source>
</evidence>
<feature type="transmembrane region" description="Helical" evidence="1">
    <location>
        <begin position="60"/>
        <end position="82"/>
    </location>
</feature>
<organism evidence="2">
    <name type="scientific">marine metagenome</name>
    <dbReference type="NCBI Taxonomy" id="408172"/>
    <lineage>
        <taxon>unclassified sequences</taxon>
        <taxon>metagenomes</taxon>
        <taxon>ecological metagenomes</taxon>
    </lineage>
</organism>
<feature type="transmembrane region" description="Helical" evidence="1">
    <location>
        <begin position="15"/>
        <end position="48"/>
    </location>
</feature>
<accession>A0A382ER37</accession>
<gene>
    <name evidence="2" type="ORF">METZ01_LOCUS205693</name>
</gene>
<proteinExistence type="predicted"/>